<feature type="non-terminal residue" evidence="1">
    <location>
        <position position="588"/>
    </location>
</feature>
<organism evidence="1 2">
    <name type="scientific">Spiromyces aspiralis</name>
    <dbReference type="NCBI Taxonomy" id="68401"/>
    <lineage>
        <taxon>Eukaryota</taxon>
        <taxon>Fungi</taxon>
        <taxon>Fungi incertae sedis</taxon>
        <taxon>Zoopagomycota</taxon>
        <taxon>Kickxellomycotina</taxon>
        <taxon>Kickxellomycetes</taxon>
        <taxon>Kickxellales</taxon>
        <taxon>Kickxellaceae</taxon>
        <taxon>Spiromyces</taxon>
    </lineage>
</organism>
<accession>A0ACC1HAQ3</accession>
<reference evidence="1" key="1">
    <citation type="submission" date="2022-06" db="EMBL/GenBank/DDBJ databases">
        <title>Phylogenomic reconstructions and comparative analyses of Kickxellomycotina fungi.</title>
        <authorList>
            <person name="Reynolds N.K."/>
            <person name="Stajich J.E."/>
            <person name="Barry K."/>
            <person name="Grigoriev I.V."/>
            <person name="Crous P."/>
            <person name="Smith M.E."/>
        </authorList>
    </citation>
    <scope>NUCLEOTIDE SEQUENCE</scope>
    <source>
        <strain evidence="1">RSA 2271</strain>
    </source>
</reference>
<sequence length="588" mass="64367">MSRAYSRSPMQVIQPRLPWVSSATDRSQDLNPNDPKSKQCLSRYQMHKRRVHQQQQQQQPSSHPTFAFVENSTAASTSLDPAQHRLVAGHIDKPLPELPSGSSSIPIAPPQPEPTLKSVRDQKSRSPTDPTSPYHGARAMVPRVQMQAERQWQPDADQLSPQLPEITLVPYSPPPGSQPQIFARYDSPRTSLVVNPGSGPPGLDERNVALKSSGSGNDDNSNSNSNVSHFNPFTPTDSFTSDLREIGLVPRPHLPLGNELGWSPSLYNGDRNNSRNGGSGGHVLESDDRSTENFWKTMHALLLSRRNHGARSSYMVDALVSDSNEYLVNYMLADNDFGCSTPSVRLSTTQKVSRKVDSWMLDYITSLSDAATPSVGGGGRSVRSSINPTAMASSASSRSGDPYSQPQNPAAGRGRPNAGYQNSPLCRQMVLDDLEPLKTLEQIDHHGHEHMPGSAKDAATPDRQLKRLGQVYERSPILDSGGPAPYSSVAKTGPAMPESHGDQADEPEPLMRRQSTTFVDEKYTSGDQKKPPQHPIFDSTASDLPTIRASCCGIRLRRSLSARHLRDRIRTICFPRSGGSESDSYVSD</sequence>
<dbReference type="EMBL" id="JAMZIH010006721">
    <property type="protein sequence ID" value="KAJ1673640.1"/>
    <property type="molecule type" value="Genomic_DNA"/>
</dbReference>
<name>A0ACC1HAQ3_9FUNG</name>
<proteinExistence type="predicted"/>
<keyword evidence="2" id="KW-1185">Reference proteome</keyword>
<comment type="caution">
    <text evidence="1">The sequence shown here is derived from an EMBL/GenBank/DDBJ whole genome shotgun (WGS) entry which is preliminary data.</text>
</comment>
<dbReference type="Proteomes" id="UP001145114">
    <property type="component" value="Unassembled WGS sequence"/>
</dbReference>
<protein>
    <submittedName>
        <fullName evidence="1">Uncharacterized protein</fullName>
    </submittedName>
</protein>
<evidence type="ECO:0000313" key="2">
    <source>
        <dbReference type="Proteomes" id="UP001145114"/>
    </source>
</evidence>
<evidence type="ECO:0000313" key="1">
    <source>
        <dbReference type="EMBL" id="KAJ1673640.1"/>
    </source>
</evidence>
<gene>
    <name evidence="1" type="ORF">EV182_004842</name>
</gene>